<protein>
    <submittedName>
        <fullName evidence="9">CoA pyrophosphatase</fullName>
    </submittedName>
</protein>
<dbReference type="Gene3D" id="3.90.79.10">
    <property type="entry name" value="Nucleoside Triphosphate Pyrophosphohydrolase"/>
    <property type="match status" value="1"/>
</dbReference>
<dbReference type="CDD" id="cd03426">
    <property type="entry name" value="NUDIX_CoAse_Nudt7"/>
    <property type="match status" value="1"/>
</dbReference>
<evidence type="ECO:0000313" key="10">
    <source>
        <dbReference type="Proteomes" id="UP000287176"/>
    </source>
</evidence>
<comment type="caution">
    <text evidence="9">The sequence shown here is derived from an EMBL/GenBank/DDBJ whole genome shotgun (WGS) entry which is preliminary data.</text>
</comment>
<name>A0A432GTP1_9DELT</name>
<organism evidence="9 10">
    <name type="scientific">SAR324 cluster bacterium</name>
    <dbReference type="NCBI Taxonomy" id="2024889"/>
    <lineage>
        <taxon>Bacteria</taxon>
        <taxon>Deltaproteobacteria</taxon>
        <taxon>SAR324 cluster</taxon>
    </lineage>
</organism>
<dbReference type="PROSITE" id="PS51462">
    <property type="entry name" value="NUDIX"/>
    <property type="match status" value="1"/>
</dbReference>
<sequence length="227" mass="25738">MLNKIRHGLADHQPLKNTQIEKRASVLIPLLESEGELFVLLTQRSKQLRSHAGQVSFPGGKQDTQDANSLETALRETHEEIGLPPENVEIIGTLDQILSLHYYLVTPFVGLIPEDFAPLLNTAEIESVFKVPLTFFMNGDNHWTEEFKTPIATVLAHHFDYQGFDIWGLTAKLILRLLEIGLGHIPDFQVHHPDSPNWMERALDYSGEELPFDLKPLSHSEQGKVHR</sequence>
<comment type="cofactor">
    <cofactor evidence="1">
        <name>Mn(2+)</name>
        <dbReference type="ChEBI" id="CHEBI:29035"/>
    </cofactor>
</comment>
<evidence type="ECO:0000256" key="1">
    <source>
        <dbReference type="ARBA" id="ARBA00001936"/>
    </source>
</evidence>
<keyword evidence="7" id="KW-0464">Manganese</keyword>
<evidence type="ECO:0000313" key="9">
    <source>
        <dbReference type="EMBL" id="RTZ86942.1"/>
    </source>
</evidence>
<dbReference type="PROSITE" id="PS01293">
    <property type="entry name" value="NUDIX_COA"/>
    <property type="match status" value="1"/>
</dbReference>
<proteinExistence type="inferred from homology"/>
<dbReference type="FunFam" id="3.90.79.10:FF:000036">
    <property type="entry name" value="Nudix hydrolase 11"/>
    <property type="match status" value="1"/>
</dbReference>
<dbReference type="InterPro" id="IPR000059">
    <property type="entry name" value="NUDIX_hydrolase_NudL_CS"/>
</dbReference>
<reference evidence="9 10" key="1">
    <citation type="submission" date="2018-06" db="EMBL/GenBank/DDBJ databases">
        <title>Combined omics and stable isotope probing to characterize newly discovered Mariana Back-Arc vent microbial communities.</title>
        <authorList>
            <person name="Trembath-Reichert E."/>
            <person name="Huber J.A."/>
        </authorList>
    </citation>
    <scope>NUCLEOTIDE SEQUENCE [LARGE SCALE GENOMIC DNA]</scope>
    <source>
        <strain evidence="9">MAG 24</strain>
    </source>
</reference>
<dbReference type="InterPro" id="IPR015797">
    <property type="entry name" value="NUDIX_hydrolase-like_dom_sf"/>
</dbReference>
<dbReference type="InterPro" id="IPR000086">
    <property type="entry name" value="NUDIX_hydrolase_dom"/>
</dbReference>
<dbReference type="PANTHER" id="PTHR12992:SF24">
    <property type="entry name" value="PEROXISOMAL COENZYME A DIPHOSPHATASE NUDT7"/>
    <property type="match status" value="1"/>
</dbReference>
<dbReference type="GO" id="GO:0090407">
    <property type="term" value="P:organophosphate biosynthetic process"/>
    <property type="evidence" value="ECO:0007669"/>
    <property type="project" value="UniProtKB-ARBA"/>
</dbReference>
<dbReference type="GO" id="GO:0042578">
    <property type="term" value="F:phosphoric ester hydrolase activity"/>
    <property type="evidence" value="ECO:0007669"/>
    <property type="project" value="UniProtKB-ARBA"/>
</dbReference>
<dbReference type="GO" id="GO:0005737">
    <property type="term" value="C:cytoplasm"/>
    <property type="evidence" value="ECO:0007669"/>
    <property type="project" value="UniProtKB-ARBA"/>
</dbReference>
<comment type="similarity">
    <text evidence="3">Belongs to the Nudix hydrolase family. PCD1 subfamily.</text>
</comment>
<dbReference type="SUPFAM" id="SSF55811">
    <property type="entry name" value="Nudix"/>
    <property type="match status" value="1"/>
</dbReference>
<comment type="cofactor">
    <cofactor evidence="2">
        <name>Mg(2+)</name>
        <dbReference type="ChEBI" id="CHEBI:18420"/>
    </cofactor>
</comment>
<evidence type="ECO:0000256" key="7">
    <source>
        <dbReference type="ARBA" id="ARBA00023211"/>
    </source>
</evidence>
<evidence type="ECO:0000256" key="5">
    <source>
        <dbReference type="ARBA" id="ARBA00022801"/>
    </source>
</evidence>
<dbReference type="GO" id="GO:0030145">
    <property type="term" value="F:manganese ion binding"/>
    <property type="evidence" value="ECO:0007669"/>
    <property type="project" value="InterPro"/>
</dbReference>
<dbReference type="InterPro" id="IPR045121">
    <property type="entry name" value="CoAse"/>
</dbReference>
<accession>A0A432GTP1</accession>
<dbReference type="EMBL" id="QNZI01000017">
    <property type="protein sequence ID" value="RTZ86942.1"/>
    <property type="molecule type" value="Genomic_DNA"/>
</dbReference>
<evidence type="ECO:0000259" key="8">
    <source>
        <dbReference type="PROSITE" id="PS51462"/>
    </source>
</evidence>
<dbReference type="AlphaFoldDB" id="A0A432GTP1"/>
<evidence type="ECO:0000256" key="2">
    <source>
        <dbReference type="ARBA" id="ARBA00001946"/>
    </source>
</evidence>
<dbReference type="GO" id="GO:0010945">
    <property type="term" value="F:coenzyme A diphosphatase activity"/>
    <property type="evidence" value="ECO:0007669"/>
    <property type="project" value="InterPro"/>
</dbReference>
<feature type="domain" description="Nudix hydrolase" evidence="8">
    <location>
        <begin position="21"/>
        <end position="157"/>
    </location>
</feature>
<dbReference type="PANTHER" id="PTHR12992">
    <property type="entry name" value="NUDIX HYDROLASE"/>
    <property type="match status" value="1"/>
</dbReference>
<dbReference type="GO" id="GO:0000287">
    <property type="term" value="F:magnesium ion binding"/>
    <property type="evidence" value="ECO:0007669"/>
    <property type="project" value="InterPro"/>
</dbReference>
<dbReference type="GO" id="GO:0015938">
    <property type="term" value="P:coenzyme A catabolic process"/>
    <property type="evidence" value="ECO:0007669"/>
    <property type="project" value="TreeGrafter"/>
</dbReference>
<keyword evidence="6" id="KW-0460">Magnesium</keyword>
<dbReference type="NCBIfam" id="NF007980">
    <property type="entry name" value="PRK10707.1"/>
    <property type="match status" value="1"/>
</dbReference>
<evidence type="ECO:0000256" key="6">
    <source>
        <dbReference type="ARBA" id="ARBA00022842"/>
    </source>
</evidence>
<evidence type="ECO:0000256" key="4">
    <source>
        <dbReference type="ARBA" id="ARBA00022723"/>
    </source>
</evidence>
<evidence type="ECO:0000256" key="3">
    <source>
        <dbReference type="ARBA" id="ARBA00006506"/>
    </source>
</evidence>
<gene>
    <name evidence="9" type="ORF">DSY94_00625</name>
</gene>
<keyword evidence="5" id="KW-0378">Hydrolase</keyword>
<dbReference type="Pfam" id="PF00293">
    <property type="entry name" value="NUDIX"/>
    <property type="match status" value="1"/>
</dbReference>
<keyword evidence="4" id="KW-0479">Metal-binding</keyword>
<dbReference type="GO" id="GO:0034654">
    <property type="term" value="P:nucleobase-containing compound biosynthetic process"/>
    <property type="evidence" value="ECO:0007669"/>
    <property type="project" value="UniProtKB-ARBA"/>
</dbReference>
<dbReference type="GO" id="GO:0009132">
    <property type="term" value="P:nucleoside diphosphate metabolic process"/>
    <property type="evidence" value="ECO:0007669"/>
    <property type="project" value="InterPro"/>
</dbReference>
<dbReference type="Proteomes" id="UP000287176">
    <property type="component" value="Unassembled WGS sequence"/>
</dbReference>